<reference evidence="2" key="1">
    <citation type="submission" date="2022-03" db="EMBL/GenBank/DDBJ databases">
        <authorList>
            <person name="Martin C."/>
        </authorList>
    </citation>
    <scope>NUCLEOTIDE SEQUENCE</scope>
</reference>
<protein>
    <submittedName>
        <fullName evidence="2">Uncharacterized protein</fullName>
    </submittedName>
</protein>
<sequence length="133" mass="16051">MDPTKFKQQVKYENSTTRNPSYSRAHNVVPRLYVPEWKTDMKNRKLIVKNTQLGNSVAHREHDENLFLDKREQMSYNVEDRIRVDGKYQVPDRAEMLRPQFHHESSRYQSELMQRRDTETCPMPDMNTHATYY</sequence>
<dbReference type="OrthoDB" id="9972026at2759"/>
<dbReference type="PANTHER" id="PTHR35247">
    <property type="entry name" value="TESTIS-EXPRESSED PROTEIN 43"/>
    <property type="match status" value="1"/>
</dbReference>
<dbReference type="Proteomes" id="UP000749559">
    <property type="component" value="Unassembled WGS sequence"/>
</dbReference>
<keyword evidence="3" id="KW-1185">Reference proteome</keyword>
<evidence type="ECO:0000313" key="2">
    <source>
        <dbReference type="EMBL" id="CAH1792395.1"/>
    </source>
</evidence>
<evidence type="ECO:0000313" key="3">
    <source>
        <dbReference type="Proteomes" id="UP000749559"/>
    </source>
</evidence>
<gene>
    <name evidence="2" type="ORF">OFUS_LOCUS17359</name>
</gene>
<accession>A0A8S4PHB6</accession>
<organism evidence="2 3">
    <name type="scientific">Owenia fusiformis</name>
    <name type="common">Polychaete worm</name>
    <dbReference type="NCBI Taxonomy" id="6347"/>
    <lineage>
        <taxon>Eukaryota</taxon>
        <taxon>Metazoa</taxon>
        <taxon>Spiralia</taxon>
        <taxon>Lophotrochozoa</taxon>
        <taxon>Annelida</taxon>
        <taxon>Polychaeta</taxon>
        <taxon>Sedentaria</taxon>
        <taxon>Canalipalpata</taxon>
        <taxon>Sabellida</taxon>
        <taxon>Oweniida</taxon>
        <taxon>Oweniidae</taxon>
        <taxon>Owenia</taxon>
    </lineage>
</organism>
<dbReference type="InterPro" id="IPR027965">
    <property type="entry name" value="SPMIP10"/>
</dbReference>
<dbReference type="AlphaFoldDB" id="A0A8S4PHB6"/>
<feature type="compositionally biased region" description="Polar residues" evidence="1">
    <location>
        <begin position="11"/>
        <end position="23"/>
    </location>
</feature>
<dbReference type="Pfam" id="PF14983">
    <property type="entry name" value="SPMIP10-like"/>
    <property type="match status" value="1"/>
</dbReference>
<proteinExistence type="predicted"/>
<name>A0A8S4PHB6_OWEFU</name>
<comment type="caution">
    <text evidence="2">The sequence shown here is derived from an EMBL/GenBank/DDBJ whole genome shotgun (WGS) entry which is preliminary data.</text>
</comment>
<evidence type="ECO:0000256" key="1">
    <source>
        <dbReference type="SAM" id="MobiDB-lite"/>
    </source>
</evidence>
<feature type="region of interest" description="Disordered" evidence="1">
    <location>
        <begin position="1"/>
        <end position="23"/>
    </location>
</feature>
<dbReference type="EMBL" id="CAIIXF020000008">
    <property type="protein sequence ID" value="CAH1792395.1"/>
    <property type="molecule type" value="Genomic_DNA"/>
</dbReference>
<dbReference type="PANTHER" id="PTHR35247:SF1">
    <property type="entry name" value="TESTIS-EXPRESSED PROTEIN 43"/>
    <property type="match status" value="1"/>
</dbReference>